<feature type="binding site" evidence="7">
    <location>
        <position position="901"/>
    </location>
    <ligand>
        <name>Zn(2+)</name>
        <dbReference type="ChEBI" id="CHEBI:29105"/>
        <label>2</label>
    </ligand>
</feature>
<keyword evidence="1 7" id="KW-0240">DNA-directed RNA polymerase</keyword>
<dbReference type="SUPFAM" id="SSF64484">
    <property type="entry name" value="beta and beta-prime subunits of DNA dependent RNA-polymerase"/>
    <property type="match status" value="1"/>
</dbReference>
<comment type="subunit">
    <text evidence="7">The RNAP catalytic core consists of 2 alpha, 1 beta, 1 beta' and 1 omega subunit. When a sigma factor is associated with the core the holoenzyme is formed, which can initiate transcription.</text>
</comment>
<dbReference type="InterPro" id="IPR007083">
    <property type="entry name" value="RNA_pol_Rpb1_4"/>
</dbReference>
<dbReference type="InterPro" id="IPR007081">
    <property type="entry name" value="RNA_pol_Rpb1_5"/>
</dbReference>
<keyword evidence="7" id="KW-0460">Magnesium</keyword>
<feature type="binding site" evidence="7">
    <location>
        <position position="61"/>
    </location>
    <ligand>
        <name>Zn(2+)</name>
        <dbReference type="ChEBI" id="CHEBI:29105"/>
        <label>1</label>
    </ligand>
</feature>
<feature type="binding site" evidence="7">
    <location>
        <position position="498"/>
    </location>
    <ligand>
        <name>Mg(2+)</name>
        <dbReference type="ChEBI" id="CHEBI:18420"/>
    </ligand>
</feature>
<dbReference type="Pfam" id="PF04998">
    <property type="entry name" value="RNA_pol_Rpb1_5"/>
    <property type="match status" value="1"/>
</dbReference>
<keyword evidence="3 7" id="KW-0548">Nucleotidyltransferase</keyword>
<keyword evidence="7" id="KW-0862">Zinc</keyword>
<dbReference type="Gene3D" id="1.10.40.90">
    <property type="match status" value="1"/>
</dbReference>
<dbReference type="InterPro" id="IPR042102">
    <property type="entry name" value="RNA_pol_Rpb1_3_sf"/>
</dbReference>
<feature type="binding site" evidence="7">
    <location>
        <position position="500"/>
    </location>
    <ligand>
        <name>Mg(2+)</name>
        <dbReference type="ChEBI" id="CHEBI:18420"/>
    </ligand>
</feature>
<dbReference type="Proteomes" id="UP000034020">
    <property type="component" value="Unassembled WGS sequence"/>
</dbReference>
<dbReference type="Pfam" id="PF04997">
    <property type="entry name" value="RNA_pol_Rpb1_1"/>
    <property type="match status" value="1"/>
</dbReference>
<dbReference type="GO" id="GO:0003677">
    <property type="term" value="F:DNA binding"/>
    <property type="evidence" value="ECO:0007669"/>
    <property type="project" value="UniProtKB-UniRule"/>
</dbReference>
<dbReference type="InterPro" id="IPR006592">
    <property type="entry name" value="RNA_pol_N"/>
</dbReference>
<dbReference type="InterPro" id="IPR038120">
    <property type="entry name" value="Rpb1_funnel_sf"/>
</dbReference>
<evidence type="ECO:0000313" key="10">
    <source>
        <dbReference type="EMBL" id="KKU16252.1"/>
    </source>
</evidence>
<feature type="binding site" evidence="7">
    <location>
        <position position="908"/>
    </location>
    <ligand>
        <name>Zn(2+)</name>
        <dbReference type="ChEBI" id="CHEBI:29105"/>
        <label>2</label>
    </ligand>
</feature>
<dbReference type="InterPro" id="IPR012754">
    <property type="entry name" value="DNA-dir_RpoC_beta_prime_bact"/>
</dbReference>
<dbReference type="Gene3D" id="1.10.1790.20">
    <property type="match status" value="1"/>
</dbReference>
<organism evidence="10 11">
    <name type="scientific">Candidatus Giovannonibacteria bacterium GW2011_GWB1_45_9b</name>
    <dbReference type="NCBI Taxonomy" id="1618653"/>
    <lineage>
        <taxon>Bacteria</taxon>
        <taxon>Candidatus Giovannoniibacteriota</taxon>
    </lineage>
</organism>
<evidence type="ECO:0000259" key="9">
    <source>
        <dbReference type="SMART" id="SM00663"/>
    </source>
</evidence>
<feature type="binding site" evidence="7">
    <location>
        <position position="911"/>
    </location>
    <ligand>
        <name>Zn(2+)</name>
        <dbReference type="ChEBI" id="CHEBI:29105"/>
        <label>2</label>
    </ligand>
</feature>
<dbReference type="GO" id="GO:0003899">
    <property type="term" value="F:DNA-directed RNA polymerase activity"/>
    <property type="evidence" value="ECO:0007669"/>
    <property type="project" value="UniProtKB-UniRule"/>
</dbReference>
<dbReference type="Gene3D" id="1.10.274.100">
    <property type="entry name" value="RNA polymerase Rpb1, domain 3"/>
    <property type="match status" value="2"/>
</dbReference>
<dbReference type="PANTHER" id="PTHR19376:SF54">
    <property type="entry name" value="DNA-DIRECTED RNA POLYMERASE SUBUNIT BETA"/>
    <property type="match status" value="1"/>
</dbReference>
<comment type="cofactor">
    <cofactor evidence="7">
        <name>Zn(2+)</name>
        <dbReference type="ChEBI" id="CHEBI:29105"/>
    </cofactor>
    <text evidence="7">Binds 2 Zn(2+) ions per subunit.</text>
</comment>
<dbReference type="GO" id="GO:0000287">
    <property type="term" value="F:magnesium ion binding"/>
    <property type="evidence" value="ECO:0007669"/>
    <property type="project" value="UniProtKB-UniRule"/>
</dbReference>
<keyword evidence="5 7" id="KW-0804">Transcription</keyword>
<evidence type="ECO:0000313" key="11">
    <source>
        <dbReference type="Proteomes" id="UP000034020"/>
    </source>
</evidence>
<evidence type="ECO:0000256" key="3">
    <source>
        <dbReference type="ARBA" id="ARBA00022695"/>
    </source>
</evidence>
<feature type="binding site" evidence="7">
    <location>
        <position position="829"/>
    </location>
    <ligand>
        <name>Zn(2+)</name>
        <dbReference type="ChEBI" id="CHEBI:29105"/>
        <label>2</label>
    </ligand>
</feature>
<keyword evidence="4 7" id="KW-0479">Metal-binding</keyword>
<evidence type="ECO:0000256" key="1">
    <source>
        <dbReference type="ARBA" id="ARBA00022478"/>
    </source>
</evidence>
<proteinExistence type="inferred from homology"/>
<dbReference type="Gene3D" id="1.10.150.390">
    <property type="match status" value="1"/>
</dbReference>
<evidence type="ECO:0000256" key="4">
    <source>
        <dbReference type="ARBA" id="ARBA00022723"/>
    </source>
</evidence>
<comment type="catalytic activity">
    <reaction evidence="6 7 8">
        <text>RNA(n) + a ribonucleoside 5'-triphosphate = RNA(n+1) + diphosphate</text>
        <dbReference type="Rhea" id="RHEA:21248"/>
        <dbReference type="Rhea" id="RHEA-COMP:14527"/>
        <dbReference type="Rhea" id="RHEA-COMP:17342"/>
        <dbReference type="ChEBI" id="CHEBI:33019"/>
        <dbReference type="ChEBI" id="CHEBI:61557"/>
        <dbReference type="ChEBI" id="CHEBI:140395"/>
        <dbReference type="EC" id="2.7.7.6"/>
    </reaction>
</comment>
<comment type="function">
    <text evidence="7 8">DNA-dependent RNA polymerase catalyzes the transcription of DNA into RNA using the four ribonucleoside triphosphates as substrates.</text>
</comment>
<dbReference type="EMBL" id="LCLL01000015">
    <property type="protein sequence ID" value="KKU16252.1"/>
    <property type="molecule type" value="Genomic_DNA"/>
</dbReference>
<evidence type="ECO:0000256" key="6">
    <source>
        <dbReference type="ARBA" id="ARBA00048552"/>
    </source>
</evidence>
<sequence>METKVTDFKSISIKLASPEKILAWSRGEVTKPETINYRTQRAEKDGLFDERIFGPEKDYECYCGKYRRIRYKGIICDKCGVEVTRSVVRRERMGHIKLASPVSHIWFMRGVPSRIGLVLNLSIPELERVIYFAGYVIIKVNDKAKEEALRELEREFKSKTKKDGMKEKDKSSLKEAWDAAKKELDSIRIKRVLSEVEYHRLSLRWGEVFEAGIGAEALFKLCKDVNMPALRKDLEKELEETENPQARKKVIKRLSLVKAMERSGTRPEWMFLNIIPVSPPALRPMVQLEGGRHATSDVNDLYRRVINRNNRLKKLLELKAPEVIVRNEKRMLQEAVDALLDNSIRRGPGAATSQAQKRPLRSLADMLKGKQGRFRQNLLGKRVDYSGRSVIVVGPELKLHQCGLPKHMALELFRPFVINKLISADLAHNIRSANRLIDEATSDVWAILEEVIRGKYVLLNRAPTLHRLGIQAFQPVLIEGNAIQIHPMVCSAFNADFDGDQMAVHVPLTEEAQREAADIMAATKNLLKPGTADPTVTPSQDMVIGCYWLTKLRSNVKGEGRIFSNPNEAILAYDYDILDLKAKIKVRATLTPKYKKFEGGIFETSVGRLLFNSVLPNDFEYMNEDIKKKTLERIVAKLIVDYGVDKVPPILDKIKSFGFKYATVSGISWGMDDLKVPEQKGAILKEAQIEAKKVDDQYNEGLLTDEERYDKVISIWAEVKRKVDEVVPTVLDEEGPIHLMVSSAARGTWTQVTQMTGMKGLVRNPAGRTIELPILSSYKEGLNVLEYFISTHGARKGTADTALKTAHAGYLTRRLVDVAQELIVREEDCKDSTGLKIFRKNIEEYGKSFNARIFGRVLVQDAKGASGKTIFKKGHLLTHEDADLLDKSGIESVTLRSPISCQTLRGICQTCYGYDLGSNAIVKMGEAVGIVAAQAIGEPGTQLTMRTFHVGGVAGASDITMGLPRIEEIFELRLPKNAAVLSDVDGTVIEIVDNGREKTVKILVDEKNKKKSEEIKEFVTPFGRSLLVQKGSEVKKGQALSEGPIDIKELFGFSGTSAAQNYIISEVGRIYSLQGASINDKHVEVIVSQMFSRIRVKESGDTKFAVGDIIEKSELIEENKIVSAKNGKGAEGSGIVLGITKTALSTSSFLAAASFQETTRVLISASLEGKEDKLHGLKENVIIGRLIPAGTGYRKDYEIKDEKEVEEEYYRERRETRTRSRY</sequence>
<dbReference type="GO" id="GO:0006351">
    <property type="term" value="P:DNA-templated transcription"/>
    <property type="evidence" value="ECO:0007669"/>
    <property type="project" value="UniProtKB-UniRule"/>
</dbReference>
<comment type="caution">
    <text evidence="10">The sequence shown here is derived from an EMBL/GenBank/DDBJ whole genome shotgun (WGS) entry which is preliminary data.</text>
</comment>
<dbReference type="GO" id="GO:0008270">
    <property type="term" value="F:zinc ion binding"/>
    <property type="evidence" value="ECO:0007669"/>
    <property type="project" value="UniProtKB-UniRule"/>
</dbReference>
<feature type="domain" description="RNA polymerase N-terminal" evidence="9">
    <location>
        <begin position="268"/>
        <end position="550"/>
    </location>
</feature>
<dbReference type="Pfam" id="PF04983">
    <property type="entry name" value="RNA_pol_Rpb1_3"/>
    <property type="match status" value="1"/>
</dbReference>
<dbReference type="InterPro" id="IPR000722">
    <property type="entry name" value="RNA_pol_asu"/>
</dbReference>
<dbReference type="EC" id="2.7.7.6" evidence="7"/>
<dbReference type="GO" id="GO:0000428">
    <property type="term" value="C:DNA-directed RNA polymerase complex"/>
    <property type="evidence" value="ECO:0007669"/>
    <property type="project" value="UniProtKB-KW"/>
</dbReference>
<dbReference type="Gene3D" id="2.40.40.20">
    <property type="match status" value="1"/>
</dbReference>
<feature type="binding site" evidence="7">
    <location>
        <position position="63"/>
    </location>
    <ligand>
        <name>Zn(2+)</name>
        <dbReference type="ChEBI" id="CHEBI:29105"/>
        <label>1</label>
    </ligand>
</feature>
<dbReference type="NCBIfam" id="TIGR02386">
    <property type="entry name" value="rpoC_TIGR"/>
    <property type="match status" value="1"/>
</dbReference>
<keyword evidence="2 7" id="KW-0808">Transferase</keyword>
<name>A0A0G1N7G1_9BACT</name>
<dbReference type="CDD" id="cd02655">
    <property type="entry name" value="RNAP_beta'_C"/>
    <property type="match status" value="1"/>
</dbReference>
<dbReference type="InterPro" id="IPR044893">
    <property type="entry name" value="RNA_pol_Rpb1_clamp_domain"/>
</dbReference>
<dbReference type="Gene3D" id="4.10.860.120">
    <property type="entry name" value="RNA polymerase II, clamp domain"/>
    <property type="match status" value="1"/>
</dbReference>
<dbReference type="HAMAP" id="MF_01322">
    <property type="entry name" value="RNApol_bact_RpoC"/>
    <property type="match status" value="1"/>
</dbReference>
<dbReference type="SMART" id="SM00663">
    <property type="entry name" value="RPOLA_N"/>
    <property type="match status" value="1"/>
</dbReference>
<evidence type="ECO:0000256" key="7">
    <source>
        <dbReference type="HAMAP-Rule" id="MF_01322"/>
    </source>
</evidence>
<evidence type="ECO:0000256" key="8">
    <source>
        <dbReference type="RuleBase" id="RU004279"/>
    </source>
</evidence>
<feature type="binding site" evidence="7">
    <location>
        <position position="76"/>
    </location>
    <ligand>
        <name>Zn(2+)</name>
        <dbReference type="ChEBI" id="CHEBI:29105"/>
        <label>1</label>
    </ligand>
</feature>
<dbReference type="PATRIC" id="fig|1618653.3.peg.282"/>
<dbReference type="InterPro" id="IPR007080">
    <property type="entry name" value="RNA_pol_Rpb1_1"/>
</dbReference>
<accession>A0A0G1N7G1</accession>
<dbReference type="AlphaFoldDB" id="A0A0G1N7G1"/>
<dbReference type="Pfam" id="PF00623">
    <property type="entry name" value="RNA_pol_Rpb1_2"/>
    <property type="match status" value="1"/>
</dbReference>
<reference evidence="10 11" key="1">
    <citation type="journal article" date="2015" name="Nature">
        <title>rRNA introns, odd ribosomes, and small enigmatic genomes across a large radiation of phyla.</title>
        <authorList>
            <person name="Brown C.T."/>
            <person name="Hug L.A."/>
            <person name="Thomas B.C."/>
            <person name="Sharon I."/>
            <person name="Castelle C.J."/>
            <person name="Singh A."/>
            <person name="Wilkins M.J."/>
            <person name="Williams K.H."/>
            <person name="Banfield J.F."/>
        </authorList>
    </citation>
    <scope>NUCLEOTIDE SEQUENCE [LARGE SCALE GENOMIC DNA]</scope>
</reference>
<evidence type="ECO:0000256" key="5">
    <source>
        <dbReference type="ARBA" id="ARBA00023163"/>
    </source>
</evidence>
<dbReference type="Gene3D" id="2.40.50.100">
    <property type="match status" value="1"/>
</dbReference>
<dbReference type="CDD" id="cd01609">
    <property type="entry name" value="RNAP_beta'_N"/>
    <property type="match status" value="1"/>
</dbReference>
<protein>
    <recommendedName>
        <fullName evidence="7">DNA-directed RNA polymerase subunit beta'</fullName>
        <shortName evidence="7">RNAP subunit beta'</shortName>
        <ecNumber evidence="7">2.7.7.6</ecNumber>
    </recommendedName>
    <alternativeName>
        <fullName evidence="7">RNA polymerase subunit beta'</fullName>
    </alternativeName>
    <alternativeName>
        <fullName evidence="7">Transcriptase subunit beta'</fullName>
    </alternativeName>
</protein>
<comment type="similarity">
    <text evidence="7 8">Belongs to the RNA polymerase beta' chain family.</text>
</comment>
<dbReference type="Gene3D" id="1.10.132.30">
    <property type="match status" value="1"/>
</dbReference>
<dbReference type="Pfam" id="PF05000">
    <property type="entry name" value="RNA_pol_Rpb1_4"/>
    <property type="match status" value="1"/>
</dbReference>
<dbReference type="InterPro" id="IPR007066">
    <property type="entry name" value="RNA_pol_Rpb1_3"/>
</dbReference>
<feature type="binding site" evidence="7">
    <location>
        <position position="496"/>
    </location>
    <ligand>
        <name>Mg(2+)</name>
        <dbReference type="ChEBI" id="CHEBI:18420"/>
    </ligand>
</feature>
<comment type="cofactor">
    <cofactor evidence="7">
        <name>Mg(2+)</name>
        <dbReference type="ChEBI" id="CHEBI:18420"/>
    </cofactor>
    <text evidence="7">Binds 1 Mg(2+) ion per subunit.</text>
</comment>
<dbReference type="PANTHER" id="PTHR19376">
    <property type="entry name" value="DNA-DIRECTED RNA POLYMERASE"/>
    <property type="match status" value="1"/>
</dbReference>
<evidence type="ECO:0000256" key="2">
    <source>
        <dbReference type="ARBA" id="ARBA00022679"/>
    </source>
</evidence>
<dbReference type="InterPro" id="IPR045867">
    <property type="entry name" value="DNA-dir_RpoC_beta_prime"/>
</dbReference>
<gene>
    <name evidence="7" type="primary">rpoC</name>
    <name evidence="10" type="ORF">UX24_C0015G0006</name>
</gene>
<feature type="binding site" evidence="7">
    <location>
        <position position="79"/>
    </location>
    <ligand>
        <name>Zn(2+)</name>
        <dbReference type="ChEBI" id="CHEBI:29105"/>
        <label>1</label>
    </ligand>
</feature>